<dbReference type="PROSITE" id="PS51257">
    <property type="entry name" value="PROKAR_LIPOPROTEIN"/>
    <property type="match status" value="1"/>
</dbReference>
<organism evidence="2 3">
    <name type="scientific">Coniochaeta ligniaria NRRL 30616</name>
    <dbReference type="NCBI Taxonomy" id="1408157"/>
    <lineage>
        <taxon>Eukaryota</taxon>
        <taxon>Fungi</taxon>
        <taxon>Dikarya</taxon>
        <taxon>Ascomycota</taxon>
        <taxon>Pezizomycotina</taxon>
        <taxon>Sordariomycetes</taxon>
        <taxon>Sordariomycetidae</taxon>
        <taxon>Coniochaetales</taxon>
        <taxon>Coniochaetaceae</taxon>
        <taxon>Coniochaeta</taxon>
    </lineage>
</organism>
<dbReference type="InParanoid" id="A0A1J7J5J2"/>
<dbReference type="OrthoDB" id="3660917at2759"/>
<evidence type="ECO:0000313" key="3">
    <source>
        <dbReference type="Proteomes" id="UP000182658"/>
    </source>
</evidence>
<name>A0A1J7J5J2_9PEZI</name>
<evidence type="ECO:0000256" key="1">
    <source>
        <dbReference type="SAM" id="SignalP"/>
    </source>
</evidence>
<dbReference type="AlphaFoldDB" id="A0A1J7J5J2"/>
<evidence type="ECO:0000313" key="2">
    <source>
        <dbReference type="EMBL" id="OIW34635.1"/>
    </source>
</evidence>
<reference evidence="2 3" key="1">
    <citation type="submission" date="2016-10" db="EMBL/GenBank/DDBJ databases">
        <title>Draft genome sequence of Coniochaeta ligniaria NRRL30616, a lignocellulolytic fungus for bioabatement of inhibitors in plant biomass hydrolysates.</title>
        <authorList>
            <consortium name="DOE Joint Genome Institute"/>
            <person name="Jimenez D.J."/>
            <person name="Hector R.E."/>
            <person name="Riley R."/>
            <person name="Sun H."/>
            <person name="Grigoriev I.V."/>
            <person name="Van Elsas J.D."/>
            <person name="Nichols N.N."/>
        </authorList>
    </citation>
    <scope>NUCLEOTIDE SEQUENCE [LARGE SCALE GENOMIC DNA]</scope>
    <source>
        <strain evidence="2 3">NRRL 30616</strain>
    </source>
</reference>
<sequence length="172" mass="18350">MKFIVLSGLAMLLTATTGSCAAVTGRGTDQALTSMPSLIRPVSGFLNVDIDGVYRSYEATGTVLDAARLSKAQINIWLAAIKEHSVADFEKMQQLYANVDALTVPDYQLMSPPEDVKPTEKLATFAAARATSKRAESGLEGRQLVCQAHLYCLSNAAVCAPIYCVCNGVICV</sequence>
<dbReference type="Proteomes" id="UP000182658">
    <property type="component" value="Unassembled WGS sequence"/>
</dbReference>
<protein>
    <submittedName>
        <fullName evidence="2">Uncharacterized protein</fullName>
    </submittedName>
</protein>
<proteinExistence type="predicted"/>
<keyword evidence="3" id="KW-1185">Reference proteome</keyword>
<gene>
    <name evidence="2" type="ORF">CONLIGDRAFT_688530</name>
</gene>
<accession>A0A1J7J5J2</accession>
<keyword evidence="1" id="KW-0732">Signal</keyword>
<feature type="signal peptide" evidence="1">
    <location>
        <begin position="1"/>
        <end position="21"/>
    </location>
</feature>
<dbReference type="EMBL" id="KV875093">
    <property type="protein sequence ID" value="OIW34635.1"/>
    <property type="molecule type" value="Genomic_DNA"/>
</dbReference>
<feature type="chain" id="PRO_5012250227" evidence="1">
    <location>
        <begin position="22"/>
        <end position="172"/>
    </location>
</feature>